<reference evidence="2" key="1">
    <citation type="submission" date="2014-12" db="EMBL/GenBank/DDBJ databases">
        <title>Insight into the proteome of Arion vulgaris.</title>
        <authorList>
            <person name="Aradska J."/>
            <person name="Bulat T."/>
            <person name="Smidak R."/>
            <person name="Sarate P."/>
            <person name="Gangsoo J."/>
            <person name="Sialana F."/>
            <person name="Bilban M."/>
            <person name="Lubec G."/>
        </authorList>
    </citation>
    <scope>NUCLEOTIDE SEQUENCE</scope>
    <source>
        <tissue evidence="2">Skin</tissue>
    </source>
</reference>
<organism evidence="2">
    <name type="scientific">Arion vulgaris</name>
    <dbReference type="NCBI Taxonomy" id="1028688"/>
    <lineage>
        <taxon>Eukaryota</taxon>
        <taxon>Metazoa</taxon>
        <taxon>Spiralia</taxon>
        <taxon>Lophotrochozoa</taxon>
        <taxon>Mollusca</taxon>
        <taxon>Gastropoda</taxon>
        <taxon>Heterobranchia</taxon>
        <taxon>Euthyneura</taxon>
        <taxon>Panpulmonata</taxon>
        <taxon>Eupulmonata</taxon>
        <taxon>Stylommatophora</taxon>
        <taxon>Helicina</taxon>
        <taxon>Arionoidea</taxon>
        <taxon>Arionidae</taxon>
        <taxon>Arion</taxon>
    </lineage>
</organism>
<accession>A0A0B6ZY94</accession>
<dbReference type="AlphaFoldDB" id="A0A0B6ZY94"/>
<name>A0A0B6ZY94_9EUPU</name>
<proteinExistence type="predicted"/>
<dbReference type="EMBL" id="HACG01026653">
    <property type="protein sequence ID" value="CEK73518.1"/>
    <property type="molecule type" value="Transcribed_RNA"/>
</dbReference>
<gene>
    <name evidence="2" type="primary">ORF87078</name>
    <name evidence="1" type="synonym">ORF87072</name>
</gene>
<dbReference type="EMBL" id="HACG01026651">
    <property type="protein sequence ID" value="CEK73516.1"/>
    <property type="molecule type" value="Transcribed_RNA"/>
</dbReference>
<evidence type="ECO:0000313" key="2">
    <source>
        <dbReference type="EMBL" id="CEK73518.1"/>
    </source>
</evidence>
<evidence type="ECO:0000313" key="1">
    <source>
        <dbReference type="EMBL" id="CEK73516.1"/>
    </source>
</evidence>
<sequence length="85" mass="10251">MILKVIFNFSQIYCPETTGCENPKKQQKCMWRSKRWRYCSFMQTYHNVLPLRNHSDYTKPDKDEEYKMIQARPSAKAHKMCEGIL</sequence>
<protein>
    <submittedName>
        <fullName evidence="2">Uncharacterized protein</fullName>
    </submittedName>
</protein>